<evidence type="ECO:0000313" key="8">
    <source>
        <dbReference type="EMBL" id="MCP1336916.1"/>
    </source>
</evidence>
<evidence type="ECO:0000259" key="6">
    <source>
        <dbReference type="Pfam" id="PF01258"/>
    </source>
</evidence>
<feature type="compositionally biased region" description="Acidic residues" evidence="5">
    <location>
        <begin position="28"/>
        <end position="45"/>
    </location>
</feature>
<sequence length="108" mass="11646">MTDVTTYEKRLRARLEELSARLTGIEHDLDEPGSADFEEQATEREGDEVLEDLGNAGLKEIRMIEAALDRVAKGTFGVCASCGDEIAPARLEAVPHAPLCSDCAQQAG</sequence>
<gene>
    <name evidence="8" type="ORF">NJQ99_10890</name>
</gene>
<keyword evidence="1" id="KW-0479">Metal-binding</keyword>
<proteinExistence type="predicted"/>
<organism evidence="8 9">
    <name type="scientific">Futiania mangrovi</name>
    <dbReference type="NCBI Taxonomy" id="2959716"/>
    <lineage>
        <taxon>Bacteria</taxon>
        <taxon>Pseudomonadati</taxon>
        <taxon>Pseudomonadota</taxon>
        <taxon>Alphaproteobacteria</taxon>
        <taxon>Futianiales</taxon>
        <taxon>Futianiaceae</taxon>
        <taxon>Futiania</taxon>
    </lineage>
</organism>
<feature type="domain" description="DnaK suppressor protein-like N-terminal" evidence="7">
    <location>
        <begin position="7"/>
        <end position="71"/>
    </location>
</feature>
<dbReference type="Proteomes" id="UP001055804">
    <property type="component" value="Unassembled WGS sequence"/>
</dbReference>
<feature type="region of interest" description="Disordered" evidence="5">
    <location>
        <begin position="24"/>
        <end position="45"/>
    </location>
</feature>
<evidence type="ECO:0000256" key="5">
    <source>
        <dbReference type="SAM" id="MobiDB-lite"/>
    </source>
</evidence>
<dbReference type="Pfam" id="PF01258">
    <property type="entry name" value="zf-dskA_traR"/>
    <property type="match status" value="1"/>
</dbReference>
<reference evidence="8" key="1">
    <citation type="submission" date="2022-06" db="EMBL/GenBank/DDBJ databases">
        <title>Isolation and Genomics of Futiania mangrovii gen. nov., sp. nov., a Rare and Metabolically-versatile member in the Class Alphaproteobacteria.</title>
        <authorList>
            <person name="Liu L."/>
            <person name="Huang W.-C."/>
            <person name="Pan J."/>
            <person name="Li J."/>
            <person name="Huang Y."/>
            <person name="Du H."/>
            <person name="Liu Y."/>
            <person name="Li M."/>
        </authorList>
    </citation>
    <scope>NUCLEOTIDE SEQUENCE</scope>
    <source>
        <strain evidence="8">FT118</strain>
    </source>
</reference>
<dbReference type="Gene3D" id="1.20.120.910">
    <property type="entry name" value="DksA, coiled-coil domain"/>
    <property type="match status" value="1"/>
</dbReference>
<dbReference type="Pfam" id="PF21173">
    <property type="entry name" value="DksA-like_N"/>
    <property type="match status" value="1"/>
</dbReference>
<feature type="zinc finger region" description="dksA C4-type" evidence="4">
    <location>
        <begin position="79"/>
        <end position="103"/>
    </location>
</feature>
<dbReference type="InterPro" id="IPR048487">
    <property type="entry name" value="DksA-like_N"/>
</dbReference>
<dbReference type="SUPFAM" id="SSF109635">
    <property type="entry name" value="DnaK suppressor protein DksA, alpha-hairpin domain"/>
    <property type="match status" value="1"/>
</dbReference>
<name>A0A9J6PA48_9PROT</name>
<evidence type="ECO:0000313" key="9">
    <source>
        <dbReference type="Proteomes" id="UP001055804"/>
    </source>
</evidence>
<dbReference type="InterPro" id="IPR037187">
    <property type="entry name" value="DnaK_N"/>
</dbReference>
<dbReference type="SUPFAM" id="SSF57716">
    <property type="entry name" value="Glucocorticoid receptor-like (DNA-binding domain)"/>
    <property type="match status" value="1"/>
</dbReference>
<dbReference type="EMBL" id="JAMZFT010000002">
    <property type="protein sequence ID" value="MCP1336916.1"/>
    <property type="molecule type" value="Genomic_DNA"/>
</dbReference>
<accession>A0A9J6PA48</accession>
<dbReference type="InterPro" id="IPR000962">
    <property type="entry name" value="Znf_DskA_TraR"/>
</dbReference>
<dbReference type="PANTHER" id="PTHR33823">
    <property type="entry name" value="RNA POLYMERASE-BINDING TRANSCRIPTION FACTOR DKSA-RELATED"/>
    <property type="match status" value="1"/>
</dbReference>
<evidence type="ECO:0000256" key="2">
    <source>
        <dbReference type="ARBA" id="ARBA00022771"/>
    </source>
</evidence>
<protein>
    <submittedName>
        <fullName evidence="8">TraR/DksA C4-type zinc finger protein</fullName>
    </submittedName>
</protein>
<evidence type="ECO:0000256" key="3">
    <source>
        <dbReference type="ARBA" id="ARBA00022833"/>
    </source>
</evidence>
<evidence type="ECO:0000256" key="4">
    <source>
        <dbReference type="PROSITE-ProRule" id="PRU00510"/>
    </source>
</evidence>
<keyword evidence="9" id="KW-1185">Reference proteome</keyword>
<dbReference type="GO" id="GO:0008270">
    <property type="term" value="F:zinc ion binding"/>
    <property type="evidence" value="ECO:0007669"/>
    <property type="project" value="UniProtKB-KW"/>
</dbReference>
<keyword evidence="3" id="KW-0862">Zinc</keyword>
<evidence type="ECO:0000259" key="7">
    <source>
        <dbReference type="Pfam" id="PF21173"/>
    </source>
</evidence>
<dbReference type="PANTHER" id="PTHR33823:SF4">
    <property type="entry name" value="GENERAL STRESS PROTEIN 16O"/>
    <property type="match status" value="1"/>
</dbReference>
<dbReference type="PROSITE" id="PS51128">
    <property type="entry name" value="ZF_DKSA_2"/>
    <property type="match status" value="1"/>
</dbReference>
<dbReference type="AlphaFoldDB" id="A0A9J6PA48"/>
<keyword evidence="2" id="KW-0863">Zinc-finger</keyword>
<evidence type="ECO:0000256" key="1">
    <source>
        <dbReference type="ARBA" id="ARBA00022723"/>
    </source>
</evidence>
<comment type="caution">
    <text evidence="8">The sequence shown here is derived from an EMBL/GenBank/DDBJ whole genome shotgun (WGS) entry which is preliminary data.</text>
</comment>
<feature type="domain" description="Zinc finger DksA/TraR C4-type" evidence="6">
    <location>
        <begin position="74"/>
        <end position="105"/>
    </location>
</feature>
<dbReference type="RefSeq" id="WP_269332858.1">
    <property type="nucleotide sequence ID" value="NZ_JAMZFT010000002.1"/>
</dbReference>